<dbReference type="InterPro" id="IPR003410">
    <property type="entry name" value="HYR_dom"/>
</dbReference>
<dbReference type="PATRIC" id="fig|1704032.3.peg.235"/>
<feature type="domain" description="HYR" evidence="2">
    <location>
        <begin position="111"/>
        <end position="197"/>
    </location>
</feature>
<sequence length="383" mass="41159">METGCDRSQDFTLTATDGCGNSSTCVVTYTWVEDVTGPVISGCPVSAIDLGADALAEGVTADDACDGPITPTCSAGTVVETGCDRSQDFTLTATDGCGNSSTCVVTYTWKVDTTDPVITGYPADQEIYADENCEGTIPDLTDDVVATDTCTPAANLVVTQDPLPGTTVGLGPTDVTLTVTDGCGNDSTCTVTLTVVGEPISFNITGNCWQMITVPYNLVSTDPWVVFDELHNGTDLLSGALHRYNGSGYETYIKDILEFDLVPGEGYWLWAFSNDTIQYEACGPTAPAPIVVDYGSAGWHMMGYPKDIGQMDVASVIFRYDAMDYTFAEVAYSWISDPMYGYRASIVGYETVGIEPWDMNDKIYGFRGYWLYTYLDNVSLVAP</sequence>
<reference evidence="3 4" key="1">
    <citation type="journal article" date="2015" name="Microbiome">
        <title>Genomic resolution of linkages in carbon, nitrogen, and sulfur cycling among widespread estuary sediment bacteria.</title>
        <authorList>
            <person name="Baker B.J."/>
            <person name="Lazar C.S."/>
            <person name="Teske A.P."/>
            <person name="Dick G.J."/>
        </authorList>
    </citation>
    <scope>NUCLEOTIDE SEQUENCE [LARGE SCALE GENOMIC DNA]</scope>
    <source>
        <strain evidence="3">DG_56</strain>
    </source>
</reference>
<dbReference type="Proteomes" id="UP000052020">
    <property type="component" value="Unassembled WGS sequence"/>
</dbReference>
<evidence type="ECO:0000256" key="1">
    <source>
        <dbReference type="ARBA" id="ARBA00022737"/>
    </source>
</evidence>
<proteinExistence type="predicted"/>
<evidence type="ECO:0000259" key="2">
    <source>
        <dbReference type="PROSITE" id="PS50825"/>
    </source>
</evidence>
<gene>
    <name evidence="3" type="ORF">AMK68_02220</name>
</gene>
<organism evidence="3 4">
    <name type="scientific">candidate division KD3-62 bacterium DG_56</name>
    <dbReference type="NCBI Taxonomy" id="1704032"/>
    <lineage>
        <taxon>Bacteria</taxon>
        <taxon>candidate division KD3-62</taxon>
    </lineage>
</organism>
<dbReference type="InterPro" id="IPR013783">
    <property type="entry name" value="Ig-like_fold"/>
</dbReference>
<dbReference type="AlphaFoldDB" id="A0A0S7XNV2"/>
<comment type="caution">
    <text evidence="3">The sequence shown here is derived from an EMBL/GenBank/DDBJ whole genome shotgun (WGS) entry which is preliminary data.</text>
</comment>
<dbReference type="PANTHER" id="PTHR24273">
    <property type="entry name" value="FI04643P-RELATED"/>
    <property type="match status" value="1"/>
</dbReference>
<dbReference type="EMBL" id="LIZY01000039">
    <property type="protein sequence ID" value="KPJ64165.1"/>
    <property type="molecule type" value="Genomic_DNA"/>
</dbReference>
<dbReference type="Gene3D" id="2.60.40.10">
    <property type="entry name" value="Immunoglobulins"/>
    <property type="match status" value="1"/>
</dbReference>
<keyword evidence="1" id="KW-0677">Repeat</keyword>
<protein>
    <recommendedName>
        <fullName evidence="2">HYR domain-containing protein</fullName>
    </recommendedName>
</protein>
<evidence type="ECO:0000313" key="3">
    <source>
        <dbReference type="EMBL" id="KPJ64165.1"/>
    </source>
</evidence>
<dbReference type="PROSITE" id="PS50825">
    <property type="entry name" value="HYR"/>
    <property type="match status" value="1"/>
</dbReference>
<dbReference type="PANTHER" id="PTHR24273:SF32">
    <property type="entry name" value="HYALIN"/>
    <property type="match status" value="1"/>
</dbReference>
<evidence type="ECO:0000313" key="4">
    <source>
        <dbReference type="Proteomes" id="UP000052020"/>
    </source>
</evidence>
<name>A0A0S7XNV2_9BACT</name>
<accession>A0A0S7XNV2</accession>